<dbReference type="GO" id="GO:0005886">
    <property type="term" value="C:plasma membrane"/>
    <property type="evidence" value="ECO:0007669"/>
    <property type="project" value="UniProtKB-SubCell"/>
</dbReference>
<evidence type="ECO:0000256" key="6">
    <source>
        <dbReference type="SAM" id="Phobius"/>
    </source>
</evidence>
<evidence type="ECO:0000256" key="1">
    <source>
        <dbReference type="ARBA" id="ARBA00004651"/>
    </source>
</evidence>
<evidence type="ECO:0000259" key="7">
    <source>
        <dbReference type="Pfam" id="PF06271"/>
    </source>
</evidence>
<feature type="domain" description="RDD" evidence="7">
    <location>
        <begin position="8"/>
        <end position="152"/>
    </location>
</feature>
<accession>A0A1F6VGV6</accession>
<organism evidence="8 9">
    <name type="scientific">Candidatus Muproteobacteria bacterium RBG_16_60_9</name>
    <dbReference type="NCBI Taxonomy" id="1817755"/>
    <lineage>
        <taxon>Bacteria</taxon>
        <taxon>Pseudomonadati</taxon>
        <taxon>Pseudomonadota</taxon>
        <taxon>Candidatus Muproteobacteria</taxon>
    </lineage>
</organism>
<dbReference type="EMBL" id="MFSP01000037">
    <property type="protein sequence ID" value="OGI68799.1"/>
    <property type="molecule type" value="Genomic_DNA"/>
</dbReference>
<dbReference type="InterPro" id="IPR010432">
    <property type="entry name" value="RDD"/>
</dbReference>
<proteinExistence type="predicted"/>
<evidence type="ECO:0000313" key="8">
    <source>
        <dbReference type="EMBL" id="OGI68799.1"/>
    </source>
</evidence>
<name>A0A1F6VGV6_9PROT</name>
<dbReference type="PANTHER" id="PTHR36115">
    <property type="entry name" value="PROLINE-RICH ANTIGEN HOMOLOG-RELATED"/>
    <property type="match status" value="1"/>
</dbReference>
<dbReference type="Pfam" id="PF06271">
    <property type="entry name" value="RDD"/>
    <property type="match status" value="1"/>
</dbReference>
<comment type="caution">
    <text evidence="8">The sequence shown here is derived from an EMBL/GenBank/DDBJ whole genome shotgun (WGS) entry which is preliminary data.</text>
</comment>
<dbReference type="InterPro" id="IPR051791">
    <property type="entry name" value="Pra-immunoreactive"/>
</dbReference>
<dbReference type="AlphaFoldDB" id="A0A1F6VGV6"/>
<evidence type="ECO:0000256" key="5">
    <source>
        <dbReference type="ARBA" id="ARBA00023136"/>
    </source>
</evidence>
<evidence type="ECO:0000256" key="3">
    <source>
        <dbReference type="ARBA" id="ARBA00022692"/>
    </source>
</evidence>
<evidence type="ECO:0000256" key="4">
    <source>
        <dbReference type="ARBA" id="ARBA00022989"/>
    </source>
</evidence>
<keyword evidence="4 6" id="KW-1133">Transmembrane helix</keyword>
<feature type="transmembrane region" description="Helical" evidence="6">
    <location>
        <begin position="120"/>
        <end position="139"/>
    </location>
</feature>
<comment type="subcellular location">
    <subcellularLocation>
        <location evidence="1">Cell membrane</location>
        <topology evidence="1">Multi-pass membrane protein</topology>
    </subcellularLocation>
</comment>
<dbReference type="Proteomes" id="UP000179076">
    <property type="component" value="Unassembled WGS sequence"/>
</dbReference>
<gene>
    <name evidence="8" type="ORF">A2W18_11960</name>
</gene>
<evidence type="ECO:0000256" key="2">
    <source>
        <dbReference type="ARBA" id="ARBA00022475"/>
    </source>
</evidence>
<reference evidence="8 9" key="1">
    <citation type="journal article" date="2016" name="Nat. Commun.">
        <title>Thousands of microbial genomes shed light on interconnected biogeochemical processes in an aquifer system.</title>
        <authorList>
            <person name="Anantharaman K."/>
            <person name="Brown C.T."/>
            <person name="Hug L.A."/>
            <person name="Sharon I."/>
            <person name="Castelle C.J."/>
            <person name="Probst A.J."/>
            <person name="Thomas B.C."/>
            <person name="Singh A."/>
            <person name="Wilkins M.J."/>
            <person name="Karaoz U."/>
            <person name="Brodie E.L."/>
            <person name="Williams K.H."/>
            <person name="Hubbard S.S."/>
            <person name="Banfield J.F."/>
        </authorList>
    </citation>
    <scope>NUCLEOTIDE SEQUENCE [LARGE SCALE GENOMIC DNA]</scope>
</reference>
<feature type="transmembrane region" description="Helical" evidence="6">
    <location>
        <begin position="12"/>
        <end position="37"/>
    </location>
</feature>
<keyword evidence="5 6" id="KW-0472">Membrane</keyword>
<sequence>MQTADVVYVGFWARFVAFLIDSILVVMIVVPLLVALYGTEYISVLAEPFRIAIKGGTTIPVTRSADGPMSLLVQWVFPAIAVIVFWIYRQATPGKMLVSAKIVDAKTFGPPSSGQLIGRYFAYYVSILAFGLGFLWIAFDGRKQGWHDKLAGTVVIKTKPSD</sequence>
<evidence type="ECO:0000313" key="9">
    <source>
        <dbReference type="Proteomes" id="UP000179076"/>
    </source>
</evidence>
<dbReference type="PANTHER" id="PTHR36115:SF4">
    <property type="entry name" value="MEMBRANE PROTEIN"/>
    <property type="match status" value="1"/>
</dbReference>
<protein>
    <recommendedName>
        <fullName evidence="7">RDD domain-containing protein</fullName>
    </recommendedName>
</protein>
<feature type="transmembrane region" description="Helical" evidence="6">
    <location>
        <begin position="71"/>
        <end position="88"/>
    </location>
</feature>
<keyword evidence="3 6" id="KW-0812">Transmembrane</keyword>
<keyword evidence="2" id="KW-1003">Cell membrane</keyword>